<name>A0A379IVB6_ECTME</name>
<keyword evidence="9 17" id="KW-1133">Transmembrane helix</keyword>
<dbReference type="GO" id="GO:0042773">
    <property type="term" value="P:ATP synthesis coupled electron transport"/>
    <property type="evidence" value="ECO:0007669"/>
    <property type="project" value="TreeGrafter"/>
</dbReference>
<dbReference type="Gene3D" id="2.60.40.420">
    <property type="entry name" value="Cupredoxins - blue copper proteins"/>
    <property type="match status" value="1"/>
</dbReference>
<evidence type="ECO:0000256" key="5">
    <source>
        <dbReference type="ARBA" id="ARBA00022660"/>
    </source>
</evidence>
<evidence type="ECO:0000256" key="17">
    <source>
        <dbReference type="SAM" id="Phobius"/>
    </source>
</evidence>
<dbReference type="AlphaFoldDB" id="A0A379IVB6"/>
<evidence type="ECO:0000313" key="20">
    <source>
        <dbReference type="EMBL" id="SUD40122.1"/>
    </source>
</evidence>
<evidence type="ECO:0000256" key="7">
    <source>
        <dbReference type="ARBA" id="ARBA00022723"/>
    </source>
</evidence>
<gene>
    <name evidence="20" type="primary">ctaC_2</name>
    <name evidence="20" type="ORF">NCTC10899_02954</name>
</gene>
<dbReference type="PROSITE" id="PS51007">
    <property type="entry name" value="CYTC"/>
    <property type="match status" value="1"/>
</dbReference>
<comment type="subcellular location">
    <subcellularLocation>
        <location evidence="1">Membrane</location>
        <topology evidence="1">Multi-pass membrane protein</topology>
    </subcellularLocation>
</comment>
<dbReference type="InterPro" id="IPR009056">
    <property type="entry name" value="Cyt_c-like_dom"/>
</dbReference>
<keyword evidence="12 17" id="KW-0472">Membrane</keyword>
<dbReference type="NCBIfam" id="TIGR02866">
    <property type="entry name" value="CoxB"/>
    <property type="match status" value="1"/>
</dbReference>
<keyword evidence="3" id="KW-0813">Transport</keyword>
<dbReference type="InterPro" id="IPR014222">
    <property type="entry name" value="Cyt_c_oxidase_su2"/>
</dbReference>
<dbReference type="InterPro" id="IPR034236">
    <property type="entry name" value="CuRO_CcO_Caa3_II"/>
</dbReference>
<dbReference type="RefSeq" id="WP_115291578.1">
    <property type="nucleotide sequence ID" value="NZ_UGUU01000001.1"/>
</dbReference>
<evidence type="ECO:0000256" key="1">
    <source>
        <dbReference type="ARBA" id="ARBA00004141"/>
    </source>
</evidence>
<dbReference type="EMBL" id="UGUU01000001">
    <property type="protein sequence ID" value="SUD40122.1"/>
    <property type="molecule type" value="Genomic_DNA"/>
</dbReference>
<keyword evidence="11" id="KW-0186">Copper</keyword>
<dbReference type="PANTHER" id="PTHR22888">
    <property type="entry name" value="CYTOCHROME C OXIDASE, SUBUNIT II"/>
    <property type="match status" value="1"/>
</dbReference>
<evidence type="ECO:0000256" key="14">
    <source>
        <dbReference type="ARBA" id="ARBA00031399"/>
    </source>
</evidence>
<dbReference type="GO" id="GO:0020037">
    <property type="term" value="F:heme binding"/>
    <property type="evidence" value="ECO:0007669"/>
    <property type="project" value="InterPro"/>
</dbReference>
<keyword evidence="6 17" id="KW-0812">Transmembrane</keyword>
<dbReference type="PANTHER" id="PTHR22888:SF9">
    <property type="entry name" value="CYTOCHROME C OXIDASE SUBUNIT 2"/>
    <property type="match status" value="1"/>
</dbReference>
<keyword evidence="7 16" id="KW-0479">Metal-binding</keyword>
<keyword evidence="8" id="KW-0249">Electron transport</keyword>
<evidence type="ECO:0000256" key="3">
    <source>
        <dbReference type="ARBA" id="ARBA00022448"/>
    </source>
</evidence>
<dbReference type="SUPFAM" id="SSF49503">
    <property type="entry name" value="Cupredoxins"/>
    <property type="match status" value="1"/>
</dbReference>
<keyword evidence="4 16" id="KW-0349">Heme</keyword>
<accession>A0A379IVB6</accession>
<dbReference type="Pfam" id="PF00034">
    <property type="entry name" value="Cytochrom_C"/>
    <property type="match status" value="1"/>
</dbReference>
<evidence type="ECO:0000256" key="9">
    <source>
        <dbReference type="ARBA" id="ARBA00022989"/>
    </source>
</evidence>
<feature type="domain" description="Cytochrome c" evidence="19">
    <location>
        <begin position="205"/>
        <end position="295"/>
    </location>
</feature>
<evidence type="ECO:0000256" key="8">
    <source>
        <dbReference type="ARBA" id="ARBA00022982"/>
    </source>
</evidence>
<feature type="domain" description="Cytochrome oxidase subunit II copper A binding" evidence="18">
    <location>
        <begin position="85"/>
        <end position="197"/>
    </location>
</feature>
<dbReference type="Proteomes" id="UP000254260">
    <property type="component" value="Unassembled WGS sequence"/>
</dbReference>
<dbReference type="InterPro" id="IPR008972">
    <property type="entry name" value="Cupredoxin"/>
</dbReference>
<dbReference type="PROSITE" id="PS50857">
    <property type="entry name" value="COX2_CUA"/>
    <property type="match status" value="1"/>
</dbReference>
<evidence type="ECO:0000256" key="15">
    <source>
        <dbReference type="ARBA" id="ARBA00047816"/>
    </source>
</evidence>
<protein>
    <recommendedName>
        <fullName evidence="14">Cytochrome aa3 subunit 2</fullName>
    </recommendedName>
</protein>
<reference evidence="20 21" key="1">
    <citation type="submission" date="2018-06" db="EMBL/GenBank/DDBJ databases">
        <authorList>
            <consortium name="Pathogen Informatics"/>
            <person name="Doyle S."/>
        </authorList>
    </citation>
    <scope>NUCLEOTIDE SEQUENCE [LARGE SCALE GENOMIC DNA]</scope>
    <source>
        <strain evidence="20 21">NCTC10899</strain>
    </source>
</reference>
<feature type="transmembrane region" description="Helical" evidence="17">
    <location>
        <begin position="50"/>
        <end position="71"/>
    </location>
</feature>
<comment type="similarity">
    <text evidence="2">Belongs to the cytochrome c oxidase subunit 2 family.</text>
</comment>
<dbReference type="Pfam" id="PF00116">
    <property type="entry name" value="COX2"/>
    <property type="match status" value="1"/>
</dbReference>
<organism evidence="20 21">
    <name type="scientific">Ectopseudomonas mendocina</name>
    <name type="common">Pseudomonas mendocina</name>
    <dbReference type="NCBI Taxonomy" id="300"/>
    <lineage>
        <taxon>Bacteria</taxon>
        <taxon>Pseudomonadati</taxon>
        <taxon>Pseudomonadota</taxon>
        <taxon>Gammaproteobacteria</taxon>
        <taxon>Pseudomonadales</taxon>
        <taxon>Pseudomonadaceae</taxon>
        <taxon>Ectopseudomonas</taxon>
    </lineage>
</organism>
<dbReference type="InterPro" id="IPR002429">
    <property type="entry name" value="CcO_II-like_C"/>
</dbReference>
<dbReference type="SUPFAM" id="SSF46626">
    <property type="entry name" value="Cytochrome c"/>
    <property type="match status" value="1"/>
</dbReference>
<dbReference type="InterPro" id="IPR001505">
    <property type="entry name" value="Copper_CuA"/>
</dbReference>
<evidence type="ECO:0000256" key="4">
    <source>
        <dbReference type="ARBA" id="ARBA00022617"/>
    </source>
</evidence>
<evidence type="ECO:0000313" key="21">
    <source>
        <dbReference type="Proteomes" id="UP000254260"/>
    </source>
</evidence>
<evidence type="ECO:0000256" key="13">
    <source>
        <dbReference type="ARBA" id="ARBA00024688"/>
    </source>
</evidence>
<dbReference type="GO" id="GO:0004129">
    <property type="term" value="F:cytochrome-c oxidase activity"/>
    <property type="evidence" value="ECO:0007669"/>
    <property type="project" value="UniProtKB-EC"/>
</dbReference>
<evidence type="ECO:0000256" key="12">
    <source>
        <dbReference type="ARBA" id="ARBA00023136"/>
    </source>
</evidence>
<evidence type="ECO:0000259" key="19">
    <source>
        <dbReference type="PROSITE" id="PS51007"/>
    </source>
</evidence>
<comment type="catalytic activity">
    <reaction evidence="15">
        <text>4 Fe(II)-[cytochrome c] + O2 + 8 H(+)(in) = 4 Fe(III)-[cytochrome c] + 2 H2O + 4 H(+)(out)</text>
        <dbReference type="Rhea" id="RHEA:11436"/>
        <dbReference type="Rhea" id="RHEA-COMP:10350"/>
        <dbReference type="Rhea" id="RHEA-COMP:14399"/>
        <dbReference type="ChEBI" id="CHEBI:15377"/>
        <dbReference type="ChEBI" id="CHEBI:15378"/>
        <dbReference type="ChEBI" id="CHEBI:15379"/>
        <dbReference type="ChEBI" id="CHEBI:29033"/>
        <dbReference type="ChEBI" id="CHEBI:29034"/>
        <dbReference type="EC" id="7.1.1.9"/>
    </reaction>
</comment>
<evidence type="ECO:0000256" key="6">
    <source>
        <dbReference type="ARBA" id="ARBA00022692"/>
    </source>
</evidence>
<evidence type="ECO:0000256" key="10">
    <source>
        <dbReference type="ARBA" id="ARBA00023004"/>
    </source>
</evidence>
<dbReference type="CDD" id="cd04213">
    <property type="entry name" value="CuRO_CcO_Caa3_II"/>
    <property type="match status" value="1"/>
</dbReference>
<keyword evidence="20" id="KW-0560">Oxidoreductase</keyword>
<feature type="transmembrane region" description="Helical" evidence="17">
    <location>
        <begin position="6"/>
        <end position="29"/>
    </location>
</feature>
<dbReference type="InterPro" id="IPR036909">
    <property type="entry name" value="Cyt_c-like_dom_sf"/>
</dbReference>
<dbReference type="GO" id="GO:0016491">
    <property type="term" value="F:oxidoreductase activity"/>
    <property type="evidence" value="ECO:0007669"/>
    <property type="project" value="UniProtKB-KW"/>
</dbReference>
<dbReference type="PROSITE" id="PS00078">
    <property type="entry name" value="COX2"/>
    <property type="match status" value="1"/>
</dbReference>
<dbReference type="GO" id="GO:0005507">
    <property type="term" value="F:copper ion binding"/>
    <property type="evidence" value="ECO:0007669"/>
    <property type="project" value="InterPro"/>
</dbReference>
<evidence type="ECO:0000256" key="11">
    <source>
        <dbReference type="ARBA" id="ARBA00023008"/>
    </source>
</evidence>
<keyword evidence="5" id="KW-0679">Respiratory chain</keyword>
<evidence type="ECO:0000259" key="18">
    <source>
        <dbReference type="PROSITE" id="PS50857"/>
    </source>
</evidence>
<evidence type="ECO:0000256" key="2">
    <source>
        <dbReference type="ARBA" id="ARBA00007866"/>
    </source>
</evidence>
<proteinExistence type="inferred from homology"/>
<evidence type="ECO:0000256" key="16">
    <source>
        <dbReference type="PROSITE-ProRule" id="PRU00433"/>
    </source>
</evidence>
<keyword evidence="10 16" id="KW-0408">Iron</keyword>
<comment type="function">
    <text evidence="13">Subunits I and II form the functional core of the enzyme complex. Electrons originating in cytochrome c are transferred via heme a and Cu(A) to the binuclear center formed by heme a3 and Cu(B).</text>
</comment>
<dbReference type="OrthoDB" id="9781261at2"/>
<sequence>MAREVAILWWSMCAFAALVLIVVTVLWVHAMRRKTPLMDDARARQLTLRWLIGGGLLLPTLSILVLLLFGIPIGHRMLPLPLSGEQPLRIEVIGHQWWWEVRYPDSGVVTANQLHLPVDRPVDLDVTSADVIHSFWVPRLGGKIDMIPGRENRIRLQADRPGIFRGQCSEFCGTQHTHMILDVQAHDEEDFANWLQTRSDWQASALPGPAGEAFAARCGQCHRVAGVSDGDRAPDLSDIGARSMLGAGVLNNQPGALLRWLQEHQRLKPGNAMPLHDDLDPDHLSAIADWLETLHP</sequence>
<dbReference type="InterPro" id="IPR045187">
    <property type="entry name" value="CcO_II"/>
</dbReference>
<dbReference type="GO" id="GO:0016020">
    <property type="term" value="C:membrane"/>
    <property type="evidence" value="ECO:0007669"/>
    <property type="project" value="UniProtKB-SubCell"/>
</dbReference>